<dbReference type="InterPro" id="IPR036047">
    <property type="entry name" value="F-box-like_dom_sf"/>
</dbReference>
<dbReference type="Gene3D" id="1.20.1280.50">
    <property type="match status" value="1"/>
</dbReference>
<dbReference type="Pfam" id="PF07734">
    <property type="entry name" value="FBA_1"/>
    <property type="match status" value="1"/>
</dbReference>
<evidence type="ECO:0000259" key="2">
    <source>
        <dbReference type="PROSITE" id="PS50181"/>
    </source>
</evidence>
<feature type="compositionally biased region" description="Basic and acidic residues" evidence="1">
    <location>
        <begin position="496"/>
        <end position="510"/>
    </location>
</feature>
<feature type="region of interest" description="Disordered" evidence="1">
    <location>
        <begin position="461"/>
        <end position="510"/>
    </location>
</feature>
<dbReference type="InterPro" id="IPR017451">
    <property type="entry name" value="F-box-assoc_interact_dom"/>
</dbReference>
<feature type="domain" description="F-box" evidence="2">
    <location>
        <begin position="6"/>
        <end position="51"/>
    </location>
</feature>
<evidence type="ECO:0000256" key="1">
    <source>
        <dbReference type="SAM" id="MobiDB-lite"/>
    </source>
</evidence>
<dbReference type="Pfam" id="PF00646">
    <property type="entry name" value="F-box"/>
    <property type="match status" value="1"/>
</dbReference>
<protein>
    <recommendedName>
        <fullName evidence="2">F-box domain-containing protein</fullName>
    </recommendedName>
</protein>
<name>A0A2N9FYG2_FAGSY</name>
<dbReference type="AlphaFoldDB" id="A0A2N9FYG2"/>
<dbReference type="PANTHER" id="PTHR31672:SF13">
    <property type="entry name" value="F-BOX PROTEIN CPR30-LIKE"/>
    <property type="match status" value="1"/>
</dbReference>
<proteinExistence type="predicted"/>
<evidence type="ECO:0000313" key="3">
    <source>
        <dbReference type="EMBL" id="SPC95646.1"/>
    </source>
</evidence>
<dbReference type="InterPro" id="IPR001810">
    <property type="entry name" value="F-box_dom"/>
</dbReference>
<dbReference type="InterPro" id="IPR050796">
    <property type="entry name" value="SCF_F-box_component"/>
</dbReference>
<accession>A0A2N9FYG2</accession>
<dbReference type="EMBL" id="OIVN01001590">
    <property type="protein sequence ID" value="SPC95646.1"/>
    <property type="molecule type" value="Genomic_DNA"/>
</dbReference>
<reference evidence="3" key="1">
    <citation type="submission" date="2018-02" db="EMBL/GenBank/DDBJ databases">
        <authorList>
            <person name="Cohen D.B."/>
            <person name="Kent A.D."/>
        </authorList>
    </citation>
    <scope>NUCLEOTIDE SEQUENCE</scope>
</reference>
<sequence>MSDNVKVSYDFLPVEIVTNILLLLPTKSIITCICVSKTWKSIIQNPIFISTNLHLSIKSHNNKLTLFRLCPQKFEHQGDHKEVYTLHNDKDDDDLTEHTRFDFPLHGPDLRAFKNDIFRVVGTCNGLVCLYDLYDYLATDSDEELFLRNPCVRKFVKLPSPNFTLLKPHAAIRTHAFIGFGFDSKTNDYEVVRVLCHKGHPNIPEDQPEVEDFSLSTGKWRIVTVSPPRCTLVQNSASERFVNGALHWVAFRRTDDNNLHCFILVFDLGNEVFHEIVLPEILDFTGCASISCSKFRPWFRKLGVVYHLVCYQTTCNQSSNNWIDHTIVTGSIRARMERMENSFAALQALLEERLLPRIAIQTNGETHMANQEAQEDLPYKKCSLTTTIKDLQCKWVNQLKPRYEGPIGEPMLQAGQRNGFLRQPPPLWAQMEQQGEAPWQGREFQRQPKPFYYHAAIPPPNGNAGQFREPMEPPWMQRDGENPWHDPGGGRRGYGRPREQATMHHREQYG</sequence>
<dbReference type="PANTHER" id="PTHR31672">
    <property type="entry name" value="BNACNNG10540D PROTEIN"/>
    <property type="match status" value="1"/>
</dbReference>
<gene>
    <name evidence="3" type="ORF">FSB_LOCUS23528</name>
</gene>
<dbReference type="NCBIfam" id="TIGR01640">
    <property type="entry name" value="F_box_assoc_1"/>
    <property type="match status" value="1"/>
</dbReference>
<organism evidence="3">
    <name type="scientific">Fagus sylvatica</name>
    <name type="common">Beechnut</name>
    <dbReference type="NCBI Taxonomy" id="28930"/>
    <lineage>
        <taxon>Eukaryota</taxon>
        <taxon>Viridiplantae</taxon>
        <taxon>Streptophyta</taxon>
        <taxon>Embryophyta</taxon>
        <taxon>Tracheophyta</taxon>
        <taxon>Spermatophyta</taxon>
        <taxon>Magnoliopsida</taxon>
        <taxon>eudicotyledons</taxon>
        <taxon>Gunneridae</taxon>
        <taxon>Pentapetalae</taxon>
        <taxon>rosids</taxon>
        <taxon>fabids</taxon>
        <taxon>Fagales</taxon>
        <taxon>Fagaceae</taxon>
        <taxon>Fagus</taxon>
    </lineage>
</organism>
<dbReference type="SMART" id="SM00256">
    <property type="entry name" value="FBOX"/>
    <property type="match status" value="1"/>
</dbReference>
<dbReference type="InterPro" id="IPR006527">
    <property type="entry name" value="F-box-assoc_dom_typ1"/>
</dbReference>
<dbReference type="CDD" id="cd22157">
    <property type="entry name" value="F-box_AtFBW1-like"/>
    <property type="match status" value="1"/>
</dbReference>
<dbReference type="PROSITE" id="PS50181">
    <property type="entry name" value="FBOX"/>
    <property type="match status" value="1"/>
</dbReference>
<dbReference type="SUPFAM" id="SSF81383">
    <property type="entry name" value="F-box domain"/>
    <property type="match status" value="1"/>
</dbReference>